<evidence type="ECO:0000313" key="2">
    <source>
        <dbReference type="Proteomes" id="UP001243375"/>
    </source>
</evidence>
<comment type="caution">
    <text evidence="1">The sequence shown here is derived from an EMBL/GenBank/DDBJ whole genome shotgun (WGS) entry which is preliminary data.</text>
</comment>
<dbReference type="Proteomes" id="UP001243375">
    <property type="component" value="Unassembled WGS sequence"/>
</dbReference>
<name>A0ACC2WJ89_9TREE</name>
<evidence type="ECO:0000313" key="1">
    <source>
        <dbReference type="EMBL" id="KAJ9111274.1"/>
    </source>
</evidence>
<gene>
    <name evidence="1" type="primary">PRP28</name>
    <name evidence="1" type="ORF">QFC22_006574</name>
</gene>
<accession>A0ACC2WJ89</accession>
<dbReference type="EMBL" id="JASBWU010000031">
    <property type="protein sequence ID" value="KAJ9111274.1"/>
    <property type="molecule type" value="Genomic_DNA"/>
</dbReference>
<proteinExistence type="predicted"/>
<protein>
    <submittedName>
        <fullName evidence="1">mRNA splicing protein prp28</fullName>
    </submittedName>
</protein>
<sequence length="889" mass="96719">MAIKRAPLSVDEILQTQKTAKEESSKPKFLTKAERQALALERREQELREQREREERERQEREKFEAAAREVAVGSRGGHQQGRGGFAGGPGRGNQYNQNQYGQQHNQNQYNQNQNHNQNQGQYNDRFGNHPNQQQQQPVNRGRGGGGGGMAPPVAPRGPRGSVPSGPRGAQGAGAGYTPSPLSQGSQNTVNNNQPPPPSTLNANPQHSAADQYQQPQQQQQQNAPPVDRALPQAELEIIRARYLGSSSSSSLDARKRRAAAASSSSRGGRGGGGGGGGGGDKKFVFDWDEADDTSAPEYSDLSYNGDTGYRNAHPGQQGHRQGQGHAGGGGAVGTVGTTFGGRLAGYDEGGSFRRGGASAAVVGGGAGVAAAPGSAAGAAGGEKVMALTFWLDSRTHADSLERRRAARSGIDDRHWTEKPLTEMKDRDWRIFREDFSIATRGGSIPHPLRSWRESTIPPAILDIVEEIGYKEPSPIQRQAIPIGQSNRDLIGIAQTGSGKTAAFVIPMLEYISHLPGLTEENRHLGPYALIMAPTRELAQQIEAETKRFAVPLGFTTVSIVGGRSVEEQQFNLRNGAEIIIATPGRLKDLIDRNILVLSQCRYVVMDEADRMVDLGFEQDLTFILNAMPEDYEKPADYVEDVVEGPAMDPEGARQGQNEADRGWKGHRVTTLFSATMPPIVERLAKQYLRRPATVVIGNAGEAVDTVEQRVEFIAGGEDKKKARLQELLRTLGLPPPMIVFVNEKKTADQVVRYVQAAGKRATTLHSGKNQEQREAALQALRDGDVEVLVATDLAGRGIDVPDVTCIINWQMASTIEKYVHRIGRTGRAGKTGIAITFLGPQDEETMYDLKQELARSPLSTVPNELAHHPAARQRITREMKRKRDDHDE</sequence>
<keyword evidence="2" id="KW-1185">Reference proteome</keyword>
<reference evidence="1" key="1">
    <citation type="submission" date="2023-04" db="EMBL/GenBank/DDBJ databases">
        <title>Draft Genome sequencing of Naganishia species isolated from polar environments using Oxford Nanopore Technology.</title>
        <authorList>
            <person name="Leo P."/>
            <person name="Venkateswaran K."/>
        </authorList>
    </citation>
    <scope>NUCLEOTIDE SEQUENCE</scope>
    <source>
        <strain evidence="1">MNA-CCFEE 5425</strain>
    </source>
</reference>
<organism evidence="1 2">
    <name type="scientific">Naganishia vaughanmartiniae</name>
    <dbReference type="NCBI Taxonomy" id="1424756"/>
    <lineage>
        <taxon>Eukaryota</taxon>
        <taxon>Fungi</taxon>
        <taxon>Dikarya</taxon>
        <taxon>Basidiomycota</taxon>
        <taxon>Agaricomycotina</taxon>
        <taxon>Tremellomycetes</taxon>
        <taxon>Filobasidiales</taxon>
        <taxon>Filobasidiaceae</taxon>
        <taxon>Naganishia</taxon>
    </lineage>
</organism>